<name>A0ACC6CF48_9BURK</name>
<sequence>MTRRRLRYGERLIPLPFLLVAAMFAAAFWQNHADFVFGRARVVDAVLVDAGLVSPPRGRPRYLPTFRLADGERLTLTSEMVATELPPINAPVQLLCSTRVATNCRTPRSESPVVFYSFALIWSTLSVGVAWLLWGPLFRRAAASRSA</sequence>
<organism evidence="1 2">
    <name type="scientific">Roseateles hydrophilus</name>
    <dbReference type="NCBI Taxonomy" id="2975054"/>
    <lineage>
        <taxon>Bacteria</taxon>
        <taxon>Pseudomonadati</taxon>
        <taxon>Pseudomonadota</taxon>
        <taxon>Betaproteobacteria</taxon>
        <taxon>Burkholderiales</taxon>
        <taxon>Sphaerotilaceae</taxon>
        <taxon>Roseateles</taxon>
    </lineage>
</organism>
<comment type="caution">
    <text evidence="1">The sequence shown here is derived from an EMBL/GenBank/DDBJ whole genome shotgun (WGS) entry which is preliminary data.</text>
</comment>
<evidence type="ECO:0000313" key="1">
    <source>
        <dbReference type="EMBL" id="MCY4746954.1"/>
    </source>
</evidence>
<accession>A0ACC6CF48</accession>
<protein>
    <submittedName>
        <fullName evidence="1">Uncharacterized protein</fullName>
    </submittedName>
</protein>
<proteinExistence type="predicted"/>
<dbReference type="EMBL" id="JAPPUY010000005">
    <property type="protein sequence ID" value="MCY4746954.1"/>
    <property type="molecule type" value="Genomic_DNA"/>
</dbReference>
<gene>
    <name evidence="1" type="ORF">NYO99_18415</name>
</gene>
<dbReference type="Proteomes" id="UP001076464">
    <property type="component" value="Unassembled WGS sequence"/>
</dbReference>
<keyword evidence="2" id="KW-1185">Reference proteome</keyword>
<reference evidence="1" key="1">
    <citation type="submission" date="2022-08" db="EMBL/GenBank/DDBJ databases">
        <title>Genome sequencing of Pelomonas sp. UHG3.</title>
        <authorList>
            <person name="So Y."/>
        </authorList>
    </citation>
    <scope>NUCLEOTIDE SEQUENCE</scope>
    <source>
        <strain evidence="1">UHG3</strain>
    </source>
</reference>
<evidence type="ECO:0000313" key="2">
    <source>
        <dbReference type="Proteomes" id="UP001076464"/>
    </source>
</evidence>